<evidence type="ECO:0000256" key="3">
    <source>
        <dbReference type="PROSITE-ProRule" id="PRU00182"/>
    </source>
</evidence>
<feature type="region of interest" description="Disordered" evidence="5">
    <location>
        <begin position="1"/>
        <end position="20"/>
    </location>
</feature>
<keyword evidence="2 4" id="KW-0413">Isomerase</keyword>
<dbReference type="PANTHER" id="PTHR47683">
    <property type="entry name" value="PSEUDOURIDINE SYNTHASE FAMILY PROTEIN-RELATED"/>
    <property type="match status" value="1"/>
</dbReference>
<dbReference type="GO" id="GO:0016853">
    <property type="term" value="F:isomerase activity"/>
    <property type="evidence" value="ECO:0007669"/>
    <property type="project" value="UniProtKB-KW"/>
</dbReference>
<dbReference type="RefSeq" id="WP_380723956.1">
    <property type="nucleotide sequence ID" value="NZ_JBHTLK010000068.1"/>
</dbReference>
<keyword evidence="3" id="KW-0694">RNA-binding</keyword>
<evidence type="ECO:0000313" key="7">
    <source>
        <dbReference type="EMBL" id="MFD1148532.1"/>
    </source>
</evidence>
<gene>
    <name evidence="7" type="ORF">ACFQ3T_15480</name>
</gene>
<evidence type="ECO:0000313" key="8">
    <source>
        <dbReference type="Proteomes" id="UP001597168"/>
    </source>
</evidence>
<dbReference type="InterPro" id="IPR000748">
    <property type="entry name" value="PsdUridine_synth_RsuA/RluB/E/F"/>
</dbReference>
<reference evidence="8" key="1">
    <citation type="journal article" date="2019" name="Int. J. Syst. Evol. Microbiol.">
        <title>The Global Catalogue of Microorganisms (GCM) 10K type strain sequencing project: providing services to taxonomists for standard genome sequencing and annotation.</title>
        <authorList>
            <consortium name="The Broad Institute Genomics Platform"/>
            <consortium name="The Broad Institute Genome Sequencing Center for Infectious Disease"/>
            <person name="Wu L."/>
            <person name="Ma J."/>
        </authorList>
    </citation>
    <scope>NUCLEOTIDE SEQUENCE [LARGE SCALE GENOMIC DNA]</scope>
    <source>
        <strain evidence="8">CCUG 60214</strain>
    </source>
</reference>
<dbReference type="SUPFAM" id="SSF55174">
    <property type="entry name" value="Alpha-L RNA-binding motif"/>
    <property type="match status" value="1"/>
</dbReference>
<name>A0ABW3QUM4_9PSEU</name>
<dbReference type="EMBL" id="JBHTLK010000068">
    <property type="protein sequence ID" value="MFD1148532.1"/>
    <property type="molecule type" value="Genomic_DNA"/>
</dbReference>
<evidence type="ECO:0000256" key="2">
    <source>
        <dbReference type="ARBA" id="ARBA00023235"/>
    </source>
</evidence>
<keyword evidence="8" id="KW-1185">Reference proteome</keyword>
<dbReference type="NCBIfam" id="TIGR00093">
    <property type="entry name" value="pseudouridine synthase"/>
    <property type="match status" value="1"/>
</dbReference>
<dbReference type="PANTHER" id="PTHR47683:SF2">
    <property type="entry name" value="RNA-BINDING S4 DOMAIN-CONTAINING PROTEIN"/>
    <property type="match status" value="1"/>
</dbReference>
<proteinExistence type="inferred from homology"/>
<dbReference type="PROSITE" id="PS50889">
    <property type="entry name" value="S4"/>
    <property type="match status" value="1"/>
</dbReference>
<accession>A0ABW3QUM4</accession>
<dbReference type="SMART" id="SM00363">
    <property type="entry name" value="S4"/>
    <property type="match status" value="1"/>
</dbReference>
<dbReference type="InterPro" id="IPR020103">
    <property type="entry name" value="PsdUridine_synth_cat_dom_sf"/>
</dbReference>
<dbReference type="InterPro" id="IPR018496">
    <property type="entry name" value="PsdUridine_synth_RsuA/RluB_CS"/>
</dbReference>
<dbReference type="Pfam" id="PF00849">
    <property type="entry name" value="PseudoU_synth_2"/>
    <property type="match status" value="1"/>
</dbReference>
<feature type="domain" description="RNA-binding S4" evidence="6">
    <location>
        <begin position="21"/>
        <end position="82"/>
    </location>
</feature>
<dbReference type="InterPro" id="IPR006145">
    <property type="entry name" value="PsdUridine_synth_RsuA/RluA"/>
</dbReference>
<organism evidence="7 8">
    <name type="scientific">Saccharothrix hoggarensis</name>
    <dbReference type="NCBI Taxonomy" id="913853"/>
    <lineage>
        <taxon>Bacteria</taxon>
        <taxon>Bacillati</taxon>
        <taxon>Actinomycetota</taxon>
        <taxon>Actinomycetes</taxon>
        <taxon>Pseudonocardiales</taxon>
        <taxon>Pseudonocardiaceae</taxon>
        <taxon>Saccharothrix</taxon>
    </lineage>
</organism>
<protein>
    <recommendedName>
        <fullName evidence="4">Pseudouridine synthase</fullName>
        <ecNumber evidence="4">5.4.99.-</ecNumber>
    </recommendedName>
</protein>
<dbReference type="Pfam" id="PF01479">
    <property type="entry name" value="S4"/>
    <property type="match status" value="1"/>
</dbReference>
<evidence type="ECO:0000259" key="6">
    <source>
        <dbReference type="SMART" id="SM00363"/>
    </source>
</evidence>
<dbReference type="EC" id="5.4.99.-" evidence="4"/>
<dbReference type="InterPro" id="IPR050343">
    <property type="entry name" value="RsuA_PseudoU_synthase"/>
</dbReference>
<dbReference type="CDD" id="cd02870">
    <property type="entry name" value="PseudoU_synth_RsuA_like"/>
    <property type="match status" value="1"/>
</dbReference>
<evidence type="ECO:0000256" key="4">
    <source>
        <dbReference type="RuleBase" id="RU003887"/>
    </source>
</evidence>
<evidence type="ECO:0000256" key="1">
    <source>
        <dbReference type="ARBA" id="ARBA00008348"/>
    </source>
</evidence>
<dbReference type="SUPFAM" id="SSF55120">
    <property type="entry name" value="Pseudouridine synthase"/>
    <property type="match status" value="1"/>
</dbReference>
<evidence type="ECO:0000256" key="5">
    <source>
        <dbReference type="SAM" id="MobiDB-lite"/>
    </source>
</evidence>
<dbReference type="Gene3D" id="3.10.290.10">
    <property type="entry name" value="RNA-binding S4 domain"/>
    <property type="match status" value="1"/>
</dbReference>
<comment type="similarity">
    <text evidence="1 4">Belongs to the pseudouridine synthase RsuA family.</text>
</comment>
<dbReference type="Proteomes" id="UP001597168">
    <property type="component" value="Unassembled WGS sequence"/>
</dbReference>
<dbReference type="InterPro" id="IPR036986">
    <property type="entry name" value="S4_RNA-bd_sf"/>
</dbReference>
<sequence length="258" mass="28320">MSDQAVPKRSAPGSSGQPEGIRLQKVLAKAGIASRRVAEELIELGRVQVDGEVVREQGRRIDPDTAVVHVDGVRVVLKEDVVTLAFNKPHGVLSTMHDDAHRPCVGDYLHNRKERLFHVGRLDADTEGLLLLTNDGDLAHRLMHPSYEISKTYLAEVPGPIPKDLGKRLRAGVELEDGPIAVDSFKLISSMPGKALVEVVLHEGRKHIVRRLLDHVGHPVEHLVRTAVGEVRLGNQRPGSMRVLNRQEVGALYKAVGL</sequence>
<dbReference type="CDD" id="cd00165">
    <property type="entry name" value="S4"/>
    <property type="match status" value="1"/>
</dbReference>
<comment type="caution">
    <text evidence="7">The sequence shown here is derived from an EMBL/GenBank/DDBJ whole genome shotgun (WGS) entry which is preliminary data.</text>
</comment>
<dbReference type="InterPro" id="IPR002942">
    <property type="entry name" value="S4_RNA-bd"/>
</dbReference>
<dbReference type="Gene3D" id="3.30.2350.10">
    <property type="entry name" value="Pseudouridine synthase"/>
    <property type="match status" value="1"/>
</dbReference>
<dbReference type="PROSITE" id="PS01149">
    <property type="entry name" value="PSI_RSU"/>
    <property type="match status" value="1"/>
</dbReference>